<sequence>MDPFLVKRIGDVTIERVMPKEDSSNKDSVTITKKSLSDKRSSDLNKFLSRTKNQAVDEGGGSEEEFSEDEDSGGDDEIEDDEEEEESEDENFQDTPLSLVTNKIGDGSEDRSKTEINSEKKKLPENLDIEHTESIKSNEDKLPKEEVYEKESLDSHNNKIINEEKEENSPKSEKKEWDPEGKETHD</sequence>
<accession>A0A1B6DQB1</accession>
<name>A0A1B6DQB1_9HEMI</name>
<evidence type="ECO:0000313" key="2">
    <source>
        <dbReference type="EMBL" id="JAS27862.1"/>
    </source>
</evidence>
<dbReference type="AlphaFoldDB" id="A0A1B6DQB1"/>
<organism evidence="2">
    <name type="scientific">Clastoptera arizonana</name>
    <name type="common">Arizona spittle bug</name>
    <dbReference type="NCBI Taxonomy" id="38151"/>
    <lineage>
        <taxon>Eukaryota</taxon>
        <taxon>Metazoa</taxon>
        <taxon>Ecdysozoa</taxon>
        <taxon>Arthropoda</taxon>
        <taxon>Hexapoda</taxon>
        <taxon>Insecta</taxon>
        <taxon>Pterygota</taxon>
        <taxon>Neoptera</taxon>
        <taxon>Paraneoptera</taxon>
        <taxon>Hemiptera</taxon>
        <taxon>Auchenorrhyncha</taxon>
        <taxon>Cercopoidea</taxon>
        <taxon>Clastopteridae</taxon>
        <taxon>Clastoptera</taxon>
    </lineage>
</organism>
<feature type="compositionally biased region" description="Acidic residues" evidence="1">
    <location>
        <begin position="60"/>
        <end position="92"/>
    </location>
</feature>
<protein>
    <submittedName>
        <fullName evidence="2">Uncharacterized protein</fullName>
    </submittedName>
</protein>
<feature type="region of interest" description="Disordered" evidence="1">
    <location>
        <begin position="18"/>
        <end position="186"/>
    </location>
</feature>
<feature type="compositionally biased region" description="Basic and acidic residues" evidence="1">
    <location>
        <begin position="106"/>
        <end position="186"/>
    </location>
</feature>
<gene>
    <name evidence="2" type="ORF">g.29435</name>
</gene>
<reference evidence="2" key="1">
    <citation type="submission" date="2015-12" db="EMBL/GenBank/DDBJ databases">
        <title>De novo transcriptome assembly of four potential Pierce s Disease insect vectors from Arizona vineyards.</title>
        <authorList>
            <person name="Tassone E.E."/>
        </authorList>
    </citation>
    <scope>NUCLEOTIDE SEQUENCE</scope>
</reference>
<evidence type="ECO:0000256" key="1">
    <source>
        <dbReference type="SAM" id="MobiDB-lite"/>
    </source>
</evidence>
<feature type="non-terminal residue" evidence="2">
    <location>
        <position position="186"/>
    </location>
</feature>
<proteinExistence type="predicted"/>
<dbReference type="EMBL" id="GEDC01009436">
    <property type="protein sequence ID" value="JAS27862.1"/>
    <property type="molecule type" value="Transcribed_RNA"/>
</dbReference>